<sequence length="315" mass="36248">METPVLTRLQKKLSLSGKKQKKEIIKNVMDNPHKAYWPLISEELTSFNEVLTKNLPRVRVKKVNVPWKVLKDISKDDRRKAREDYIKKNYPAEDVTKEENLVFGVNDVTKSLETDSCSVVLVAEVTPRILIKHIIDLCILHKVPILVIPGMRQVLEESCGLKSIALAIKRSLPKESNINNVIEAVQKISKKYPVDSLHLNSHKLNTLPLHKEEICNITSPPNEEVIEKIGETKLSDYYLHRQSLSERVFIPNSENTHRKRRQELINDVISITSETDNSNICDNGSTLYKPLKVKRLKGNKNRRKDKIQKLKSKNK</sequence>
<dbReference type="Proteomes" id="UP001431783">
    <property type="component" value="Unassembled WGS sequence"/>
</dbReference>
<evidence type="ECO:0000313" key="2">
    <source>
        <dbReference type="EMBL" id="KAK9883470.1"/>
    </source>
</evidence>
<dbReference type="InterPro" id="IPR042848">
    <property type="entry name" value="Rpp38"/>
</dbReference>
<proteinExistence type="predicted"/>
<comment type="caution">
    <text evidence="2">The sequence shown here is derived from an EMBL/GenBank/DDBJ whole genome shotgun (WGS) entry which is preliminary data.</text>
</comment>
<dbReference type="GO" id="GO:0005655">
    <property type="term" value="C:nucleolar ribonuclease P complex"/>
    <property type="evidence" value="ECO:0007669"/>
    <property type="project" value="InterPro"/>
</dbReference>
<dbReference type="GO" id="GO:0000172">
    <property type="term" value="C:ribonuclease MRP complex"/>
    <property type="evidence" value="ECO:0007669"/>
    <property type="project" value="InterPro"/>
</dbReference>
<evidence type="ECO:0000259" key="1">
    <source>
        <dbReference type="Pfam" id="PF01248"/>
    </source>
</evidence>
<accession>A0AAW1UQY4</accession>
<dbReference type="EMBL" id="JARQZJ010000091">
    <property type="protein sequence ID" value="KAK9883470.1"/>
    <property type="molecule type" value="Genomic_DNA"/>
</dbReference>
<dbReference type="GO" id="GO:0004526">
    <property type="term" value="F:ribonuclease P activity"/>
    <property type="evidence" value="ECO:0007669"/>
    <property type="project" value="TreeGrafter"/>
</dbReference>
<feature type="domain" description="Ribosomal protein eL8/eL30/eS12/Gadd45" evidence="1">
    <location>
        <begin position="95"/>
        <end position="169"/>
    </location>
</feature>
<evidence type="ECO:0000313" key="3">
    <source>
        <dbReference type="Proteomes" id="UP001431783"/>
    </source>
</evidence>
<dbReference type="Pfam" id="PF01248">
    <property type="entry name" value="Ribosomal_L7Ae"/>
    <property type="match status" value="1"/>
</dbReference>
<dbReference type="PANTHER" id="PTHR46948:SF1">
    <property type="entry name" value="RIBONUCLEASE P PROTEIN SUBUNIT P38"/>
    <property type="match status" value="1"/>
</dbReference>
<reference evidence="2 3" key="1">
    <citation type="submission" date="2023-03" db="EMBL/GenBank/DDBJ databases">
        <title>Genome insight into feeding habits of ladybird beetles.</title>
        <authorList>
            <person name="Li H.-S."/>
            <person name="Huang Y.-H."/>
            <person name="Pang H."/>
        </authorList>
    </citation>
    <scope>NUCLEOTIDE SEQUENCE [LARGE SCALE GENOMIC DNA]</scope>
    <source>
        <strain evidence="2">SYSU_2023b</strain>
        <tissue evidence="2">Whole body</tissue>
    </source>
</reference>
<dbReference type="AlphaFoldDB" id="A0AAW1UQY4"/>
<dbReference type="SUPFAM" id="SSF55315">
    <property type="entry name" value="L30e-like"/>
    <property type="match status" value="1"/>
</dbReference>
<dbReference type="GO" id="GO:0033204">
    <property type="term" value="F:ribonuclease P RNA binding"/>
    <property type="evidence" value="ECO:0007669"/>
    <property type="project" value="TreeGrafter"/>
</dbReference>
<keyword evidence="3" id="KW-1185">Reference proteome</keyword>
<dbReference type="GO" id="GO:0001650">
    <property type="term" value="C:fibrillar center"/>
    <property type="evidence" value="ECO:0007669"/>
    <property type="project" value="TreeGrafter"/>
</dbReference>
<dbReference type="Gene3D" id="3.30.1330.30">
    <property type="match status" value="1"/>
</dbReference>
<organism evidence="2 3">
    <name type="scientific">Henosepilachna vigintioctopunctata</name>
    <dbReference type="NCBI Taxonomy" id="420089"/>
    <lineage>
        <taxon>Eukaryota</taxon>
        <taxon>Metazoa</taxon>
        <taxon>Ecdysozoa</taxon>
        <taxon>Arthropoda</taxon>
        <taxon>Hexapoda</taxon>
        <taxon>Insecta</taxon>
        <taxon>Pterygota</taxon>
        <taxon>Neoptera</taxon>
        <taxon>Endopterygota</taxon>
        <taxon>Coleoptera</taxon>
        <taxon>Polyphaga</taxon>
        <taxon>Cucujiformia</taxon>
        <taxon>Coccinelloidea</taxon>
        <taxon>Coccinellidae</taxon>
        <taxon>Epilachninae</taxon>
        <taxon>Epilachnini</taxon>
        <taxon>Henosepilachna</taxon>
    </lineage>
</organism>
<protein>
    <recommendedName>
        <fullName evidence="1">Ribosomal protein eL8/eL30/eS12/Gadd45 domain-containing protein</fullName>
    </recommendedName>
</protein>
<dbReference type="InterPro" id="IPR029064">
    <property type="entry name" value="Ribosomal_eL30-like_sf"/>
</dbReference>
<dbReference type="PANTHER" id="PTHR46948">
    <property type="entry name" value="RIBONUCLEASE P PROTEIN SUBUNIT P38"/>
    <property type="match status" value="1"/>
</dbReference>
<dbReference type="GO" id="GO:0001682">
    <property type="term" value="P:tRNA 5'-leader removal"/>
    <property type="evidence" value="ECO:0007669"/>
    <property type="project" value="InterPro"/>
</dbReference>
<name>A0AAW1UQY4_9CUCU</name>
<dbReference type="InterPro" id="IPR004038">
    <property type="entry name" value="Ribosomal_eL8/eL30/eS12/Gad45"/>
</dbReference>
<gene>
    <name evidence="2" type="ORF">WA026_001647</name>
</gene>